<dbReference type="AlphaFoldDB" id="A0A327QWF0"/>
<dbReference type="EMBL" id="QLLL01000002">
    <property type="protein sequence ID" value="RAJ08929.1"/>
    <property type="molecule type" value="Genomic_DNA"/>
</dbReference>
<name>A0A327QWF0_9BACT</name>
<feature type="signal peptide" evidence="2">
    <location>
        <begin position="1"/>
        <end position="20"/>
    </location>
</feature>
<gene>
    <name evidence="3" type="ORF">LX64_01584</name>
</gene>
<dbReference type="OrthoDB" id="669766at2"/>
<feature type="region of interest" description="Disordered" evidence="1">
    <location>
        <begin position="69"/>
        <end position="129"/>
    </location>
</feature>
<evidence type="ECO:0000313" key="4">
    <source>
        <dbReference type="Proteomes" id="UP000249547"/>
    </source>
</evidence>
<comment type="caution">
    <text evidence="3">The sequence shown here is derived from an EMBL/GenBank/DDBJ whole genome shotgun (WGS) entry which is preliminary data.</text>
</comment>
<evidence type="ECO:0008006" key="5">
    <source>
        <dbReference type="Google" id="ProtNLM"/>
    </source>
</evidence>
<dbReference type="RefSeq" id="WP_111597022.1">
    <property type="nucleotide sequence ID" value="NZ_QLLL01000002.1"/>
</dbReference>
<keyword evidence="4" id="KW-1185">Reference proteome</keyword>
<dbReference type="Proteomes" id="UP000249547">
    <property type="component" value="Unassembled WGS sequence"/>
</dbReference>
<evidence type="ECO:0000256" key="2">
    <source>
        <dbReference type="SAM" id="SignalP"/>
    </source>
</evidence>
<protein>
    <recommendedName>
        <fullName evidence="5">DUF4890 domain-containing protein</fullName>
    </recommendedName>
</protein>
<proteinExistence type="predicted"/>
<feature type="compositionally biased region" description="Basic and acidic residues" evidence="1">
    <location>
        <begin position="99"/>
        <end position="113"/>
    </location>
</feature>
<feature type="compositionally biased region" description="Gly residues" evidence="1">
    <location>
        <begin position="117"/>
        <end position="129"/>
    </location>
</feature>
<organism evidence="3 4">
    <name type="scientific">Chitinophaga skermanii</name>
    <dbReference type="NCBI Taxonomy" id="331697"/>
    <lineage>
        <taxon>Bacteria</taxon>
        <taxon>Pseudomonadati</taxon>
        <taxon>Bacteroidota</taxon>
        <taxon>Chitinophagia</taxon>
        <taxon>Chitinophagales</taxon>
        <taxon>Chitinophagaceae</taxon>
        <taxon>Chitinophaga</taxon>
    </lineage>
</organism>
<evidence type="ECO:0000313" key="3">
    <source>
        <dbReference type="EMBL" id="RAJ08929.1"/>
    </source>
</evidence>
<dbReference type="Gene3D" id="1.20.120.1490">
    <property type="match status" value="1"/>
</dbReference>
<accession>A0A327QWF0</accession>
<feature type="compositionally biased region" description="Basic and acidic residues" evidence="1">
    <location>
        <begin position="69"/>
        <end position="93"/>
    </location>
</feature>
<sequence length="129" mass="14449">MKKIIVLLFACVLASAASYAQQGPGGQSRTPEERAKMTVEWMTKELSLNADQATKVTGIQTDYFKAMEKMRSEGRPDREAFKKMNDERDEKLKGVLTEDQFKKYTEKQEEMRKNRGGRGPGGGGPGGRK</sequence>
<keyword evidence="2" id="KW-0732">Signal</keyword>
<reference evidence="3 4" key="1">
    <citation type="submission" date="2018-06" db="EMBL/GenBank/DDBJ databases">
        <title>Genomic Encyclopedia of Archaeal and Bacterial Type Strains, Phase II (KMG-II): from individual species to whole genera.</title>
        <authorList>
            <person name="Goeker M."/>
        </authorList>
    </citation>
    <scope>NUCLEOTIDE SEQUENCE [LARGE SCALE GENOMIC DNA]</scope>
    <source>
        <strain evidence="3 4">DSM 23857</strain>
    </source>
</reference>
<feature type="chain" id="PRO_5016241715" description="DUF4890 domain-containing protein" evidence="2">
    <location>
        <begin position="21"/>
        <end position="129"/>
    </location>
</feature>
<evidence type="ECO:0000256" key="1">
    <source>
        <dbReference type="SAM" id="MobiDB-lite"/>
    </source>
</evidence>